<accession>A0ABU6WJJ9</accession>
<dbReference type="EMBL" id="JASCZI010181707">
    <property type="protein sequence ID" value="MED6185442.1"/>
    <property type="molecule type" value="Genomic_DNA"/>
</dbReference>
<reference evidence="1 2" key="1">
    <citation type="journal article" date="2023" name="Plants (Basel)">
        <title>Bridging the Gap: Combining Genomics and Transcriptomics Approaches to Understand Stylosanthes scabra, an Orphan Legume from the Brazilian Caatinga.</title>
        <authorList>
            <person name="Ferreira-Neto J.R.C."/>
            <person name="da Silva M.D."/>
            <person name="Binneck E."/>
            <person name="de Melo N.F."/>
            <person name="da Silva R.H."/>
            <person name="de Melo A.L.T.M."/>
            <person name="Pandolfi V."/>
            <person name="Bustamante F.O."/>
            <person name="Brasileiro-Vidal A.C."/>
            <person name="Benko-Iseppon A.M."/>
        </authorList>
    </citation>
    <scope>NUCLEOTIDE SEQUENCE [LARGE SCALE GENOMIC DNA]</scope>
    <source>
        <tissue evidence="1">Leaves</tissue>
    </source>
</reference>
<evidence type="ECO:0000313" key="2">
    <source>
        <dbReference type="Proteomes" id="UP001341840"/>
    </source>
</evidence>
<proteinExistence type="predicted"/>
<evidence type="ECO:0000313" key="1">
    <source>
        <dbReference type="EMBL" id="MED6185442.1"/>
    </source>
</evidence>
<organism evidence="1 2">
    <name type="scientific">Stylosanthes scabra</name>
    <dbReference type="NCBI Taxonomy" id="79078"/>
    <lineage>
        <taxon>Eukaryota</taxon>
        <taxon>Viridiplantae</taxon>
        <taxon>Streptophyta</taxon>
        <taxon>Embryophyta</taxon>
        <taxon>Tracheophyta</taxon>
        <taxon>Spermatophyta</taxon>
        <taxon>Magnoliopsida</taxon>
        <taxon>eudicotyledons</taxon>
        <taxon>Gunneridae</taxon>
        <taxon>Pentapetalae</taxon>
        <taxon>rosids</taxon>
        <taxon>fabids</taxon>
        <taxon>Fabales</taxon>
        <taxon>Fabaceae</taxon>
        <taxon>Papilionoideae</taxon>
        <taxon>50 kb inversion clade</taxon>
        <taxon>dalbergioids sensu lato</taxon>
        <taxon>Dalbergieae</taxon>
        <taxon>Pterocarpus clade</taxon>
        <taxon>Stylosanthes</taxon>
    </lineage>
</organism>
<dbReference type="Proteomes" id="UP001341840">
    <property type="component" value="Unassembled WGS sequence"/>
</dbReference>
<comment type="caution">
    <text evidence="1">The sequence shown here is derived from an EMBL/GenBank/DDBJ whole genome shotgun (WGS) entry which is preliminary data.</text>
</comment>
<sequence length="142" mass="15746">MNEESLKTQLLRAAGPLLQPQGPDVRSHVLNRGPLIPTFGPRAVTRGQACGRTQLIEATRSGFVQPRDRTRGPCNGTTHAMAHRRRAVARCGQRATRIGFSIRASARWGRAIVRPGQKPPNFYLWFRAAAWACRVAAWGAMY</sequence>
<protein>
    <submittedName>
        <fullName evidence="1">Uncharacterized protein</fullName>
    </submittedName>
</protein>
<gene>
    <name evidence="1" type="ORF">PIB30_057151</name>
</gene>
<name>A0ABU6WJJ9_9FABA</name>
<keyword evidence="2" id="KW-1185">Reference proteome</keyword>